<dbReference type="SUPFAM" id="SSF51703">
    <property type="entry name" value="Cobalamin (vitamin B12)-dependent enzymes"/>
    <property type="match status" value="1"/>
</dbReference>
<comment type="caution">
    <text evidence="6">The sequence shown here is derived from an EMBL/GenBank/DDBJ whole genome shotgun (WGS) entry which is preliminary data.</text>
</comment>
<dbReference type="Proteomes" id="UP001602370">
    <property type="component" value="Unassembled WGS sequence"/>
</dbReference>
<keyword evidence="3" id="KW-0170">Cobalt</keyword>
<dbReference type="Pfam" id="PF13454">
    <property type="entry name" value="NAD_binding_9"/>
    <property type="match status" value="1"/>
</dbReference>
<dbReference type="PANTHER" id="PTHR40254:SF1">
    <property type="entry name" value="BLR0577 PROTEIN"/>
    <property type="match status" value="1"/>
</dbReference>
<dbReference type="InterPro" id="IPR006396">
    <property type="entry name" value="Glu_mut_E"/>
</dbReference>
<dbReference type="InterPro" id="IPR016176">
    <property type="entry name" value="Cbl-dep_enz_cat"/>
</dbReference>
<dbReference type="InterPro" id="IPR036188">
    <property type="entry name" value="FAD/NAD-bd_sf"/>
</dbReference>
<evidence type="ECO:0000259" key="5">
    <source>
        <dbReference type="Pfam" id="PF13454"/>
    </source>
</evidence>
<proteinExistence type="predicted"/>
<accession>A0ABW6Y2R5</accession>
<evidence type="ECO:0000256" key="3">
    <source>
        <dbReference type="ARBA" id="ARBA00023285"/>
    </source>
</evidence>
<dbReference type="InterPro" id="IPR052189">
    <property type="entry name" value="L-asp_N-monooxygenase_NS-form"/>
</dbReference>
<dbReference type="Gene3D" id="3.20.20.240">
    <property type="entry name" value="Methylmalonyl-CoA mutase"/>
    <property type="match status" value="1"/>
</dbReference>
<gene>
    <name evidence="6" type="ORF">ACFY8C_37885</name>
</gene>
<protein>
    <submittedName>
        <fullName evidence="6">FAD/NAD(P)-binding protein</fullName>
    </submittedName>
</protein>
<dbReference type="InterPro" id="IPR038732">
    <property type="entry name" value="HpyO/CreE_NAD-binding"/>
</dbReference>
<dbReference type="RefSeq" id="WP_388311809.1">
    <property type="nucleotide sequence ID" value="NZ_JBIBDZ010000017.1"/>
</dbReference>
<evidence type="ECO:0000256" key="4">
    <source>
        <dbReference type="SAM" id="MobiDB-lite"/>
    </source>
</evidence>
<keyword evidence="1" id="KW-0846">Cobalamin</keyword>
<name>A0ABW6Y2R5_9ACTN</name>
<dbReference type="PANTHER" id="PTHR40254">
    <property type="entry name" value="BLR0577 PROTEIN"/>
    <property type="match status" value="1"/>
</dbReference>
<keyword evidence="7" id="KW-1185">Reference proteome</keyword>
<dbReference type="EMBL" id="JBIBDZ010000017">
    <property type="protein sequence ID" value="MFF5924055.1"/>
    <property type="molecule type" value="Genomic_DNA"/>
</dbReference>
<organism evidence="6 7">
    <name type="scientific">Streptomyces flavochromogenes</name>
    <dbReference type="NCBI Taxonomy" id="68199"/>
    <lineage>
        <taxon>Bacteria</taxon>
        <taxon>Bacillati</taxon>
        <taxon>Actinomycetota</taxon>
        <taxon>Actinomycetes</taxon>
        <taxon>Kitasatosporales</taxon>
        <taxon>Streptomycetaceae</taxon>
        <taxon>Streptomyces</taxon>
    </lineage>
</organism>
<evidence type="ECO:0000256" key="2">
    <source>
        <dbReference type="ARBA" id="ARBA00023235"/>
    </source>
</evidence>
<dbReference type="Pfam" id="PF06368">
    <property type="entry name" value="Met_asp_mut_E"/>
    <property type="match status" value="1"/>
</dbReference>
<dbReference type="SUPFAM" id="SSF51905">
    <property type="entry name" value="FAD/NAD(P)-binding domain"/>
    <property type="match status" value="1"/>
</dbReference>
<evidence type="ECO:0000313" key="7">
    <source>
        <dbReference type="Proteomes" id="UP001602370"/>
    </source>
</evidence>
<evidence type="ECO:0000256" key="1">
    <source>
        <dbReference type="ARBA" id="ARBA00022628"/>
    </source>
</evidence>
<reference evidence="6 7" key="1">
    <citation type="submission" date="2024-10" db="EMBL/GenBank/DDBJ databases">
        <title>The Natural Products Discovery Center: Release of the First 8490 Sequenced Strains for Exploring Actinobacteria Biosynthetic Diversity.</title>
        <authorList>
            <person name="Kalkreuter E."/>
            <person name="Kautsar S.A."/>
            <person name="Yang D."/>
            <person name="Bader C.D."/>
            <person name="Teijaro C.N."/>
            <person name="Fluegel L."/>
            <person name="Davis C.M."/>
            <person name="Simpson J.R."/>
            <person name="Lauterbach L."/>
            <person name="Steele A.D."/>
            <person name="Gui C."/>
            <person name="Meng S."/>
            <person name="Li G."/>
            <person name="Viehrig K."/>
            <person name="Ye F."/>
            <person name="Su P."/>
            <person name="Kiefer A.F."/>
            <person name="Nichols A."/>
            <person name="Cepeda A.J."/>
            <person name="Yan W."/>
            <person name="Fan B."/>
            <person name="Jiang Y."/>
            <person name="Adhikari A."/>
            <person name="Zheng C.-J."/>
            <person name="Schuster L."/>
            <person name="Cowan T.M."/>
            <person name="Smanski M.J."/>
            <person name="Chevrette M.G."/>
            <person name="De Carvalho L.P.S."/>
            <person name="Shen B."/>
        </authorList>
    </citation>
    <scope>NUCLEOTIDE SEQUENCE [LARGE SCALE GENOMIC DNA]</scope>
    <source>
        <strain evidence="6 7">NPDC012605</strain>
    </source>
</reference>
<feature type="region of interest" description="Disordered" evidence="4">
    <location>
        <begin position="426"/>
        <end position="446"/>
    </location>
</feature>
<keyword evidence="2" id="KW-0413">Isomerase</keyword>
<sequence length="1096" mass="116590">MTTSAPPPLAPGDLGAFVQESAAAGELVVQPRMGMVAPEVMAAGVAAVAALPERTVATLTIDSYTRVGDHAAATAALRAGRPLNGFPLVSHGPKTTARVAAAAGRATPVQVRHGSADPLAIFRTMAAAGLSASEGGPVSYCLPYGRTPLAESVAAWRDSVQFLTEESRAHGRRAHLESFGGCLLGQLCPPSLLVAVSLLECLFFAANGATSVSLSYAQQTHPAQDTGALTALRLLADEFLPPSVDRHIVLYTYMGVYPRTVPGARLLLRRSAELAVRGGAQRLIVKTETEAHRIPTVEENLTALRIAADAARSAPRRGTHQRARSAAEAEAEETLVEARALVTTVLGLSDDLGVALLKAFDRGLLDVPFCLHPDNRGAVRSTVAPDGRLQWTDLGALPLLTTSRRTIPMTSRQLSGMLGRVAREHDQAAAGNPPPEPMPRDAPEPSAEPLRIAFVGMGPRGLSVLERLAARCAETPPARPIEVFAVDPYEAGAGRIWRTDQSPWFLMNTPAQEVTMFSGPADDGPHRPGAGPSLGEWWAEDDPAGAEPEGYAPRAVYGRYLTHVMRRIEETLPPSLSVVRVPARVICTDRGRGEGGATHRLRLDRGDVLTVDRVVLATGHPVNEPDGEQRAWTRFAREHSTPARPVRYIAGGSASEMPLAEIPAGASVGILGMGLTFYDILTELTLGRGGTFTEGCEGLLYLPSGKEPRILAGSRGGVPLLTRGANQKGPEHRYQARLFTAERMAALRAEKAPLDFEESVLPWLLAEVNLVLLATRIRQVHGPEAADEFTERGTQALADRPDPRPDPRVLERLAAGYRVDARPITGLDALARPFGSRRFGSAAEYHKVLTEWLRADLFEARQGNADGPLKAAADVLRDVRQTIRTVVDFGGLTPASHRWFLAEFGPVAAMVSTGPPQLRSEQFLALLAAGVLEPVGPGARFGADPVEGRFAVESAQVENSWVPLDVVVDARVPGTDLTADRDPLIRCLMADGEIRTFTNAVDGTEEFATGGLDCTDSPFHPVRADGSVDTSTHVLGIPSEFTRWFTQVGSGRPGLWGSFTRDADAIAAALAEAAADAGAVRTSRPEAGRALLGGVG</sequence>
<feature type="domain" description="FAD-dependent urate hydroxylase HpyO/Asp monooxygenase CreE-like FAD/NAD(P)-binding" evidence="5">
    <location>
        <begin position="453"/>
        <end position="620"/>
    </location>
</feature>
<feature type="region of interest" description="Disordered" evidence="4">
    <location>
        <begin position="784"/>
        <end position="806"/>
    </location>
</feature>
<evidence type="ECO:0000313" key="6">
    <source>
        <dbReference type="EMBL" id="MFF5924055.1"/>
    </source>
</evidence>